<name>A0A8S1IRA3_9CHLO</name>
<comment type="caution">
    <text evidence="2">The sequence shown here is derived from an EMBL/GenBank/DDBJ whole genome shotgun (WGS) entry which is preliminary data.</text>
</comment>
<reference evidence="2" key="1">
    <citation type="submission" date="2020-12" db="EMBL/GenBank/DDBJ databases">
        <authorList>
            <person name="Iha C."/>
        </authorList>
    </citation>
    <scope>NUCLEOTIDE SEQUENCE</scope>
</reference>
<dbReference type="Proteomes" id="UP000708148">
    <property type="component" value="Unassembled WGS sequence"/>
</dbReference>
<dbReference type="AlphaFoldDB" id="A0A8S1IRA3"/>
<keyword evidence="3" id="KW-1185">Reference proteome</keyword>
<evidence type="ECO:0000313" key="2">
    <source>
        <dbReference type="EMBL" id="CAD7696272.1"/>
    </source>
</evidence>
<feature type="coiled-coil region" evidence="1">
    <location>
        <begin position="9"/>
        <end position="36"/>
    </location>
</feature>
<organism evidence="2 3">
    <name type="scientific">Ostreobium quekettii</name>
    <dbReference type="NCBI Taxonomy" id="121088"/>
    <lineage>
        <taxon>Eukaryota</taxon>
        <taxon>Viridiplantae</taxon>
        <taxon>Chlorophyta</taxon>
        <taxon>core chlorophytes</taxon>
        <taxon>Ulvophyceae</taxon>
        <taxon>TCBD clade</taxon>
        <taxon>Bryopsidales</taxon>
        <taxon>Ostreobineae</taxon>
        <taxon>Ostreobiaceae</taxon>
        <taxon>Ostreobium</taxon>
    </lineage>
</organism>
<sequence>MSVVLQSKVQGLHKEISDLKATVDNLQLENGSLQSQNGILQKVLAMRDEQIRVMQESSKILDTGPDADGEGLMVPRTTLTLSELHKGTEMRITADMLKKMTPEEVIKIWQDYVTEISSVLVDANVSSEAEARIERLINEVCMLCMRFSVLNPVSCKIWTTRQYHLSETEELKRWQSVMTTLDMNKTQKQEIVALRKMLLQKLQQLVEERRQLNMTIQTTLPSSTVGHRIDLEYLKANQAVVRLKEILRSEHNAMLDFVGTVIKKVLKPIQVARLMVQAYPSKPDVLAVASAVAIDCGVDVMMLPEPLKPIPFLPSGEPNPEANRLEDHMGPLSMGVCQSIVGASEDGSSVQDNKQNIVV</sequence>
<gene>
    <name evidence="2" type="ORF">OSTQU699_LOCUS1633</name>
</gene>
<keyword evidence="1" id="KW-0175">Coiled coil</keyword>
<dbReference type="OrthoDB" id="548708at2759"/>
<dbReference type="EMBL" id="CAJHUC010000453">
    <property type="protein sequence ID" value="CAD7696272.1"/>
    <property type="molecule type" value="Genomic_DNA"/>
</dbReference>
<proteinExistence type="predicted"/>
<protein>
    <submittedName>
        <fullName evidence="2">Uncharacterized protein</fullName>
    </submittedName>
</protein>
<accession>A0A8S1IRA3</accession>
<evidence type="ECO:0000313" key="3">
    <source>
        <dbReference type="Proteomes" id="UP000708148"/>
    </source>
</evidence>
<evidence type="ECO:0000256" key="1">
    <source>
        <dbReference type="SAM" id="Coils"/>
    </source>
</evidence>